<dbReference type="GO" id="GO:0006086">
    <property type="term" value="P:pyruvate decarboxylation to acetyl-CoA"/>
    <property type="evidence" value="ECO:0007669"/>
    <property type="project" value="InterPro"/>
</dbReference>
<dbReference type="InterPro" id="IPR001078">
    <property type="entry name" value="2-oxoacid_DH_actylTfrase"/>
</dbReference>
<dbReference type="STRING" id="1166337.SAMN05192580_3287"/>
<keyword evidence="4" id="KW-0012">Acyltransferase</keyword>
<dbReference type="InterPro" id="IPR036625">
    <property type="entry name" value="E3-bd_dom_sf"/>
</dbReference>
<keyword evidence="3 4" id="KW-0450">Lipoyl</keyword>
<evidence type="ECO:0000256" key="2">
    <source>
        <dbReference type="ARBA" id="ARBA00007317"/>
    </source>
</evidence>
<reference evidence="8 9" key="1">
    <citation type="submission" date="2016-10" db="EMBL/GenBank/DDBJ databases">
        <authorList>
            <person name="de Groot N.N."/>
        </authorList>
    </citation>
    <scope>NUCLEOTIDE SEQUENCE [LARGE SCALE GENOMIC DNA]</scope>
    <source>
        <strain evidence="8 9">S5-249</strain>
    </source>
</reference>
<feature type="compositionally biased region" description="Pro residues" evidence="5">
    <location>
        <begin position="110"/>
        <end position="119"/>
    </location>
</feature>
<organism evidence="8 9">
    <name type="scientific">Sphingomonas jatrophae</name>
    <dbReference type="NCBI Taxonomy" id="1166337"/>
    <lineage>
        <taxon>Bacteria</taxon>
        <taxon>Pseudomonadati</taxon>
        <taxon>Pseudomonadota</taxon>
        <taxon>Alphaproteobacteria</taxon>
        <taxon>Sphingomonadales</taxon>
        <taxon>Sphingomonadaceae</taxon>
        <taxon>Sphingomonas</taxon>
    </lineage>
</organism>
<feature type="domain" description="Lipoyl-binding" evidence="6">
    <location>
        <begin position="4"/>
        <end position="79"/>
    </location>
</feature>
<dbReference type="Proteomes" id="UP000198824">
    <property type="component" value="Unassembled WGS sequence"/>
</dbReference>
<dbReference type="RefSeq" id="WP_093316166.1">
    <property type="nucleotide sequence ID" value="NZ_FOZG01000003.1"/>
</dbReference>
<dbReference type="Pfam" id="PF00198">
    <property type="entry name" value="2-oxoacid_dh"/>
    <property type="match status" value="1"/>
</dbReference>
<dbReference type="AlphaFoldDB" id="A0A1I6M1Y9"/>
<dbReference type="GO" id="GO:0016746">
    <property type="term" value="F:acyltransferase activity"/>
    <property type="evidence" value="ECO:0007669"/>
    <property type="project" value="UniProtKB-KW"/>
</dbReference>
<dbReference type="Gene3D" id="2.40.50.100">
    <property type="match status" value="1"/>
</dbReference>
<gene>
    <name evidence="8" type="ORF">SAMN05192580_3287</name>
</gene>
<evidence type="ECO:0000256" key="5">
    <source>
        <dbReference type="SAM" id="MobiDB-lite"/>
    </source>
</evidence>
<dbReference type="InterPro" id="IPR011053">
    <property type="entry name" value="Single_hybrid_motif"/>
</dbReference>
<comment type="cofactor">
    <cofactor evidence="1 4">
        <name>(R)-lipoate</name>
        <dbReference type="ChEBI" id="CHEBI:83088"/>
    </cofactor>
</comment>
<dbReference type="PROSITE" id="PS00189">
    <property type="entry name" value="LIPOYL"/>
    <property type="match status" value="1"/>
</dbReference>
<evidence type="ECO:0000256" key="4">
    <source>
        <dbReference type="RuleBase" id="RU003423"/>
    </source>
</evidence>
<evidence type="ECO:0000313" key="8">
    <source>
        <dbReference type="EMBL" id="SFS09512.1"/>
    </source>
</evidence>
<dbReference type="Pfam" id="PF00364">
    <property type="entry name" value="Biotin_lipoyl"/>
    <property type="match status" value="1"/>
</dbReference>
<dbReference type="GO" id="GO:0045254">
    <property type="term" value="C:pyruvate dehydrogenase complex"/>
    <property type="evidence" value="ECO:0007669"/>
    <property type="project" value="InterPro"/>
</dbReference>
<dbReference type="EC" id="2.3.1.-" evidence="4"/>
<feature type="domain" description="Peripheral subunit-binding (PSBD)" evidence="7">
    <location>
        <begin position="132"/>
        <end position="169"/>
    </location>
</feature>
<evidence type="ECO:0000256" key="3">
    <source>
        <dbReference type="ARBA" id="ARBA00022823"/>
    </source>
</evidence>
<dbReference type="SUPFAM" id="SSF52777">
    <property type="entry name" value="CoA-dependent acyltransferases"/>
    <property type="match status" value="1"/>
</dbReference>
<evidence type="ECO:0000256" key="1">
    <source>
        <dbReference type="ARBA" id="ARBA00001938"/>
    </source>
</evidence>
<proteinExistence type="inferred from homology"/>
<comment type="similarity">
    <text evidence="2 4">Belongs to the 2-oxoacid dehydrogenase family.</text>
</comment>
<dbReference type="PANTHER" id="PTHR23151:SF90">
    <property type="entry name" value="DIHYDROLIPOYLLYSINE-RESIDUE ACETYLTRANSFERASE COMPONENT OF PYRUVATE DEHYDROGENASE COMPLEX, MITOCHONDRIAL-RELATED"/>
    <property type="match status" value="1"/>
</dbReference>
<dbReference type="PROSITE" id="PS51826">
    <property type="entry name" value="PSBD"/>
    <property type="match status" value="2"/>
</dbReference>
<dbReference type="InterPro" id="IPR004167">
    <property type="entry name" value="PSBD"/>
</dbReference>
<dbReference type="PROSITE" id="PS50968">
    <property type="entry name" value="BIOTINYL_LIPOYL"/>
    <property type="match status" value="1"/>
</dbReference>
<keyword evidence="9" id="KW-1185">Reference proteome</keyword>
<dbReference type="Pfam" id="PF02817">
    <property type="entry name" value="E3_binding"/>
    <property type="match status" value="2"/>
</dbReference>
<dbReference type="PANTHER" id="PTHR23151">
    <property type="entry name" value="DIHYDROLIPOAMIDE ACETYL/SUCCINYL-TRANSFERASE-RELATED"/>
    <property type="match status" value="1"/>
</dbReference>
<dbReference type="EMBL" id="FOZG01000003">
    <property type="protein sequence ID" value="SFS09512.1"/>
    <property type="molecule type" value="Genomic_DNA"/>
</dbReference>
<dbReference type="InterPro" id="IPR003016">
    <property type="entry name" value="2-oxoA_DH_lipoyl-BS"/>
</dbReference>
<name>A0A1I6M1Y9_9SPHN</name>
<feature type="region of interest" description="Disordered" evidence="5">
    <location>
        <begin position="104"/>
        <end position="126"/>
    </location>
</feature>
<keyword evidence="8" id="KW-0670">Pyruvate</keyword>
<dbReference type="InterPro" id="IPR045257">
    <property type="entry name" value="E2/Pdx1"/>
</dbReference>
<evidence type="ECO:0000259" key="6">
    <source>
        <dbReference type="PROSITE" id="PS50968"/>
    </source>
</evidence>
<evidence type="ECO:0000313" key="9">
    <source>
        <dbReference type="Proteomes" id="UP000198824"/>
    </source>
</evidence>
<sequence>MAALKPFAMPKWGIEMTEGTIAEWLVAEGEPFERGKVLTAIETDKITNEVEAEAPGQFARIVATPGQTYPVGALLAVLADGPATDAEIEAFLSTFKAADALGSAGRDTAPPVPPEPAPAAAPAATTIPDDVKISPAARRLAEDRGIDVGAIAGSGKGGRISLQDVDQAGRPPAAGYGGAPVSIAVEDGDIETVYASPLAKRLARQHGINLSGMPGSGPRGRICKADVLAKLPPAAAPAPAPTMSQAPAAMRPAAEIVPMDKIRRIVARRLTEAKQAIPHFYVRMEARADALVALRAQANLFLGARISINDFIVRAAALALVEEPECNVQVHGDTIHRFAYADVAVAIASDKGLVTPIVRNAEALLPQEIGERTKVLIARAAAGRLSHEDMDGGSFTVSNLGMFGVDGFDAIINPPQGAILAVGGSRRVFAEQADGSGAFESRIAFTLSCDHRAIDGAAGARYLAALKRLIEAPEALFRR</sequence>
<dbReference type="SUPFAM" id="SSF51230">
    <property type="entry name" value="Single hybrid motif"/>
    <property type="match status" value="1"/>
</dbReference>
<keyword evidence="4 8" id="KW-0808">Transferase</keyword>
<feature type="domain" description="Peripheral subunit-binding (PSBD)" evidence="7">
    <location>
        <begin position="194"/>
        <end position="231"/>
    </location>
</feature>
<dbReference type="InterPro" id="IPR023213">
    <property type="entry name" value="CAT-like_dom_sf"/>
</dbReference>
<dbReference type="SUPFAM" id="SSF47005">
    <property type="entry name" value="Peripheral subunit-binding domain of 2-oxo acid dehydrogenase complex"/>
    <property type="match status" value="2"/>
</dbReference>
<dbReference type="Gene3D" id="4.10.320.10">
    <property type="entry name" value="E3-binding domain"/>
    <property type="match status" value="2"/>
</dbReference>
<dbReference type="OrthoDB" id="9805770at2"/>
<dbReference type="InterPro" id="IPR000089">
    <property type="entry name" value="Biotin_lipoyl"/>
</dbReference>
<accession>A0A1I6M1Y9</accession>
<dbReference type="CDD" id="cd06849">
    <property type="entry name" value="lipoyl_domain"/>
    <property type="match status" value="1"/>
</dbReference>
<dbReference type="Gene3D" id="3.30.559.10">
    <property type="entry name" value="Chloramphenicol acetyltransferase-like domain"/>
    <property type="match status" value="1"/>
</dbReference>
<protein>
    <recommendedName>
        <fullName evidence="4">Dihydrolipoamide acetyltransferase component of pyruvate dehydrogenase complex</fullName>
        <ecNumber evidence="4">2.3.1.-</ecNumber>
    </recommendedName>
</protein>
<evidence type="ECO:0000259" key="7">
    <source>
        <dbReference type="PROSITE" id="PS51826"/>
    </source>
</evidence>